<feature type="compositionally biased region" description="Polar residues" evidence="1">
    <location>
        <begin position="90"/>
        <end position="115"/>
    </location>
</feature>
<dbReference type="AlphaFoldDB" id="A0AAN6WX28"/>
<evidence type="ECO:0000313" key="2">
    <source>
        <dbReference type="EMBL" id="KAK4188087.1"/>
    </source>
</evidence>
<evidence type="ECO:0000313" key="3">
    <source>
        <dbReference type="Proteomes" id="UP001302126"/>
    </source>
</evidence>
<comment type="caution">
    <text evidence="2">The sequence shown here is derived from an EMBL/GenBank/DDBJ whole genome shotgun (WGS) entry which is preliminary data.</text>
</comment>
<keyword evidence="3" id="KW-1185">Reference proteome</keyword>
<organism evidence="2 3">
    <name type="scientific">Podospora australis</name>
    <dbReference type="NCBI Taxonomy" id="1536484"/>
    <lineage>
        <taxon>Eukaryota</taxon>
        <taxon>Fungi</taxon>
        <taxon>Dikarya</taxon>
        <taxon>Ascomycota</taxon>
        <taxon>Pezizomycotina</taxon>
        <taxon>Sordariomycetes</taxon>
        <taxon>Sordariomycetidae</taxon>
        <taxon>Sordariales</taxon>
        <taxon>Podosporaceae</taxon>
        <taxon>Podospora</taxon>
    </lineage>
</organism>
<reference evidence="2" key="2">
    <citation type="submission" date="2023-05" db="EMBL/GenBank/DDBJ databases">
        <authorList>
            <consortium name="Lawrence Berkeley National Laboratory"/>
            <person name="Steindorff A."/>
            <person name="Hensen N."/>
            <person name="Bonometti L."/>
            <person name="Westerberg I."/>
            <person name="Brannstrom I.O."/>
            <person name="Guillou S."/>
            <person name="Cros-Aarteil S."/>
            <person name="Calhoun S."/>
            <person name="Haridas S."/>
            <person name="Kuo A."/>
            <person name="Mondo S."/>
            <person name="Pangilinan J."/>
            <person name="Riley R."/>
            <person name="Labutti K."/>
            <person name="Andreopoulos B."/>
            <person name="Lipzen A."/>
            <person name="Chen C."/>
            <person name="Yanf M."/>
            <person name="Daum C."/>
            <person name="Ng V."/>
            <person name="Clum A."/>
            <person name="Ohm R."/>
            <person name="Martin F."/>
            <person name="Silar P."/>
            <person name="Natvig D."/>
            <person name="Lalanne C."/>
            <person name="Gautier V."/>
            <person name="Ament-Velasquez S.L."/>
            <person name="Kruys A."/>
            <person name="Hutchinson M.I."/>
            <person name="Powell A.J."/>
            <person name="Barry K."/>
            <person name="Miller A.N."/>
            <person name="Grigoriev I.V."/>
            <person name="Debuchy R."/>
            <person name="Gladieux P."/>
            <person name="Thoren M.H."/>
            <person name="Johannesson H."/>
        </authorList>
    </citation>
    <scope>NUCLEOTIDE SEQUENCE</scope>
    <source>
        <strain evidence="2">PSN309</strain>
    </source>
</reference>
<dbReference type="EMBL" id="MU864393">
    <property type="protein sequence ID" value="KAK4188087.1"/>
    <property type="molecule type" value="Genomic_DNA"/>
</dbReference>
<proteinExistence type="predicted"/>
<feature type="compositionally biased region" description="Basic and acidic residues" evidence="1">
    <location>
        <begin position="1"/>
        <end position="11"/>
    </location>
</feature>
<gene>
    <name evidence="2" type="ORF">QBC35DRAFT_550635</name>
</gene>
<accession>A0AAN6WX28</accession>
<sequence length="284" mass="31766">MSFNDRPKARPDSYVTSSSSEGSDSTITPGESASQVPRRRAAAAAASSVLSGTSSSSITPSESASNIAPHLRHRSQLSSSEFRSQYRSSVQAQAGNNRLSTIDENQALSSSSTPNIAKGKGKKVEVHPDDHLCSIKEAQDRLQTTQTGLVTLHEAYLFIEHSLQFAESEKPDKEGKGGDPLYNELKEFETEIMAMCWDVIRLYNKLEDPERRKRWLGKGRNFDYTIAKIKKLRGFEAAVTYWQLLVMEFLDVQQDCEVKKEQSMVLRRGVGEKFTGRWRRGVPS</sequence>
<protein>
    <submittedName>
        <fullName evidence="2">Uncharacterized protein</fullName>
    </submittedName>
</protein>
<reference evidence="2" key="1">
    <citation type="journal article" date="2023" name="Mol. Phylogenet. Evol.">
        <title>Genome-scale phylogeny and comparative genomics of the fungal order Sordariales.</title>
        <authorList>
            <person name="Hensen N."/>
            <person name="Bonometti L."/>
            <person name="Westerberg I."/>
            <person name="Brannstrom I.O."/>
            <person name="Guillou S."/>
            <person name="Cros-Aarteil S."/>
            <person name="Calhoun S."/>
            <person name="Haridas S."/>
            <person name="Kuo A."/>
            <person name="Mondo S."/>
            <person name="Pangilinan J."/>
            <person name="Riley R."/>
            <person name="LaButti K."/>
            <person name="Andreopoulos B."/>
            <person name="Lipzen A."/>
            <person name="Chen C."/>
            <person name="Yan M."/>
            <person name="Daum C."/>
            <person name="Ng V."/>
            <person name="Clum A."/>
            <person name="Steindorff A."/>
            <person name="Ohm R.A."/>
            <person name="Martin F."/>
            <person name="Silar P."/>
            <person name="Natvig D.O."/>
            <person name="Lalanne C."/>
            <person name="Gautier V."/>
            <person name="Ament-Velasquez S.L."/>
            <person name="Kruys A."/>
            <person name="Hutchinson M.I."/>
            <person name="Powell A.J."/>
            <person name="Barry K."/>
            <person name="Miller A.N."/>
            <person name="Grigoriev I.V."/>
            <person name="Debuchy R."/>
            <person name="Gladieux P."/>
            <person name="Hiltunen Thoren M."/>
            <person name="Johannesson H."/>
        </authorList>
    </citation>
    <scope>NUCLEOTIDE SEQUENCE</scope>
    <source>
        <strain evidence="2">PSN309</strain>
    </source>
</reference>
<feature type="compositionally biased region" description="Low complexity" evidence="1">
    <location>
        <begin position="78"/>
        <end position="89"/>
    </location>
</feature>
<feature type="compositionally biased region" description="Low complexity" evidence="1">
    <location>
        <begin position="13"/>
        <end position="65"/>
    </location>
</feature>
<feature type="region of interest" description="Disordered" evidence="1">
    <location>
        <begin position="1"/>
        <end position="122"/>
    </location>
</feature>
<evidence type="ECO:0000256" key="1">
    <source>
        <dbReference type="SAM" id="MobiDB-lite"/>
    </source>
</evidence>
<name>A0AAN6WX28_9PEZI</name>
<dbReference type="Proteomes" id="UP001302126">
    <property type="component" value="Unassembled WGS sequence"/>
</dbReference>